<gene>
    <name evidence="2" type="ORF">A2928_02625</name>
</gene>
<dbReference type="AlphaFoldDB" id="A0A1G2ND79"/>
<organism evidence="2 3">
    <name type="scientific">Candidatus Taylorbacteria bacterium RIFCSPLOWO2_01_FULL_45_15b</name>
    <dbReference type="NCBI Taxonomy" id="1802319"/>
    <lineage>
        <taxon>Bacteria</taxon>
        <taxon>Candidatus Tayloriibacteriota</taxon>
    </lineage>
</organism>
<dbReference type="EMBL" id="MHRX01000018">
    <property type="protein sequence ID" value="OHA34057.1"/>
    <property type="molecule type" value="Genomic_DNA"/>
</dbReference>
<keyword evidence="1" id="KW-1133">Transmembrane helix</keyword>
<evidence type="ECO:0000313" key="2">
    <source>
        <dbReference type="EMBL" id="OHA34057.1"/>
    </source>
</evidence>
<dbReference type="Proteomes" id="UP000176221">
    <property type="component" value="Unassembled WGS sequence"/>
</dbReference>
<feature type="transmembrane region" description="Helical" evidence="1">
    <location>
        <begin position="38"/>
        <end position="58"/>
    </location>
</feature>
<keyword evidence="1" id="KW-0812">Transmembrane</keyword>
<accession>A0A1G2ND79</accession>
<comment type="caution">
    <text evidence="2">The sequence shown here is derived from an EMBL/GenBank/DDBJ whole genome shotgun (WGS) entry which is preliminary data.</text>
</comment>
<proteinExistence type="predicted"/>
<sequence>MTRKIILSAAWLIVPTIFIVILTDQAWGNSYCENGCVIPYWIGAYVFGLAGVVALLILWVPNGAALSRQFIYFILILSLSALYGGTVIWLTRLIVSV</sequence>
<evidence type="ECO:0000256" key="1">
    <source>
        <dbReference type="SAM" id="Phobius"/>
    </source>
</evidence>
<keyword evidence="1" id="KW-0472">Membrane</keyword>
<reference evidence="2 3" key="1">
    <citation type="journal article" date="2016" name="Nat. Commun.">
        <title>Thousands of microbial genomes shed light on interconnected biogeochemical processes in an aquifer system.</title>
        <authorList>
            <person name="Anantharaman K."/>
            <person name="Brown C.T."/>
            <person name="Hug L.A."/>
            <person name="Sharon I."/>
            <person name="Castelle C.J."/>
            <person name="Probst A.J."/>
            <person name="Thomas B.C."/>
            <person name="Singh A."/>
            <person name="Wilkins M.J."/>
            <person name="Karaoz U."/>
            <person name="Brodie E.L."/>
            <person name="Williams K.H."/>
            <person name="Hubbard S.S."/>
            <person name="Banfield J.F."/>
        </authorList>
    </citation>
    <scope>NUCLEOTIDE SEQUENCE [LARGE SCALE GENOMIC DNA]</scope>
</reference>
<dbReference type="STRING" id="1802319.A2928_02625"/>
<protein>
    <submittedName>
        <fullName evidence="2">Uncharacterized protein</fullName>
    </submittedName>
</protein>
<feature type="transmembrane region" description="Helical" evidence="1">
    <location>
        <begin position="70"/>
        <end position="91"/>
    </location>
</feature>
<evidence type="ECO:0000313" key="3">
    <source>
        <dbReference type="Proteomes" id="UP000176221"/>
    </source>
</evidence>
<name>A0A1G2ND79_9BACT</name>